<reference evidence="1 2" key="1">
    <citation type="journal article" date="2018" name="Sci. Rep.">
        <title>Genomic signatures of local adaptation to the degree of environmental predictability in rotifers.</title>
        <authorList>
            <person name="Franch-Gras L."/>
            <person name="Hahn C."/>
            <person name="Garcia-Roger E.M."/>
            <person name="Carmona M.J."/>
            <person name="Serra M."/>
            <person name="Gomez A."/>
        </authorList>
    </citation>
    <scope>NUCLEOTIDE SEQUENCE [LARGE SCALE GENOMIC DNA]</scope>
    <source>
        <strain evidence="1">HYR1</strain>
    </source>
</reference>
<proteinExistence type="predicted"/>
<organism evidence="1 2">
    <name type="scientific">Brachionus plicatilis</name>
    <name type="common">Marine rotifer</name>
    <name type="synonym">Brachionus muelleri</name>
    <dbReference type="NCBI Taxonomy" id="10195"/>
    <lineage>
        <taxon>Eukaryota</taxon>
        <taxon>Metazoa</taxon>
        <taxon>Spiralia</taxon>
        <taxon>Gnathifera</taxon>
        <taxon>Rotifera</taxon>
        <taxon>Eurotatoria</taxon>
        <taxon>Monogononta</taxon>
        <taxon>Pseudotrocha</taxon>
        <taxon>Ploima</taxon>
        <taxon>Brachionidae</taxon>
        <taxon>Brachionus</taxon>
    </lineage>
</organism>
<evidence type="ECO:0000313" key="1">
    <source>
        <dbReference type="EMBL" id="RNA06776.1"/>
    </source>
</evidence>
<keyword evidence="2" id="KW-1185">Reference proteome</keyword>
<evidence type="ECO:0000313" key="2">
    <source>
        <dbReference type="Proteomes" id="UP000276133"/>
    </source>
</evidence>
<accession>A0A3M7Q5Q9</accession>
<name>A0A3M7Q5Q9_BRAPC</name>
<protein>
    <submittedName>
        <fullName evidence="1">Uncharacterized protein</fullName>
    </submittedName>
</protein>
<gene>
    <name evidence="1" type="ORF">BpHYR1_022637</name>
</gene>
<sequence>METNFLYLFVYLYRAKAPSRVTEYIFLSALFWAATIDTLNYKKSIDCDLDRWIAVPVINVDNLRPIRQTQPTHPASTADLAVHTVQYSRPTQALLFSPENFLIKYLTPSSDSSVGRLGRTVGRHAGCGVTMV</sequence>
<dbReference type="Proteomes" id="UP000276133">
    <property type="component" value="Unassembled WGS sequence"/>
</dbReference>
<comment type="caution">
    <text evidence="1">The sequence shown here is derived from an EMBL/GenBank/DDBJ whole genome shotgun (WGS) entry which is preliminary data.</text>
</comment>
<dbReference type="AlphaFoldDB" id="A0A3M7Q5Q9"/>
<dbReference type="EMBL" id="REGN01007287">
    <property type="protein sequence ID" value="RNA06776.1"/>
    <property type="molecule type" value="Genomic_DNA"/>
</dbReference>